<accession>A0A418QZ94</accession>
<dbReference type="AlphaFoldDB" id="A0A418QZ94"/>
<dbReference type="PANTHER" id="PTHR21340">
    <property type="entry name" value="DIADENOSINE 5,5-P1,P4-TETRAPHOSPHATE PYROPHOSPHOHYDROLASE MUTT"/>
    <property type="match status" value="1"/>
</dbReference>
<name>A0A418QZ94_9BACT</name>
<dbReference type="GO" id="GO:0006167">
    <property type="term" value="P:AMP biosynthetic process"/>
    <property type="evidence" value="ECO:0007669"/>
    <property type="project" value="TreeGrafter"/>
</dbReference>
<dbReference type="PROSITE" id="PS51462">
    <property type="entry name" value="NUDIX"/>
    <property type="match status" value="1"/>
</dbReference>
<dbReference type="Pfam" id="PF00293">
    <property type="entry name" value="NUDIX"/>
    <property type="match status" value="1"/>
</dbReference>
<dbReference type="RefSeq" id="WP_119655590.1">
    <property type="nucleotide sequence ID" value="NZ_JBHUOI010000017.1"/>
</dbReference>
<keyword evidence="1" id="KW-0378">Hydrolase</keyword>
<dbReference type="SUPFAM" id="SSF55811">
    <property type="entry name" value="Nudix"/>
    <property type="match status" value="1"/>
</dbReference>
<keyword evidence="4" id="KW-1185">Reference proteome</keyword>
<reference evidence="3 4" key="1">
    <citation type="submission" date="2019-01" db="EMBL/GenBank/DDBJ databases">
        <title>Hymenobacter humicola sp. nov., isolated from soils in Antarctica.</title>
        <authorList>
            <person name="Sedlacek I."/>
            <person name="Holochova P."/>
            <person name="Kralova S."/>
            <person name="Pantucek R."/>
            <person name="Stankova E."/>
            <person name="Vrbovska V."/>
            <person name="Kristofova L."/>
            <person name="Svec P."/>
            <person name="Busse H.-J."/>
        </authorList>
    </citation>
    <scope>NUCLEOTIDE SEQUENCE [LARGE SCALE GENOMIC DNA]</scope>
    <source>
        <strain evidence="3 4">CCM 8852</strain>
    </source>
</reference>
<dbReference type="Proteomes" id="UP000284250">
    <property type="component" value="Unassembled WGS sequence"/>
</dbReference>
<comment type="caution">
    <text evidence="3">The sequence shown here is derived from an EMBL/GenBank/DDBJ whole genome shotgun (WGS) entry which is preliminary data.</text>
</comment>
<dbReference type="Gene3D" id="3.90.79.10">
    <property type="entry name" value="Nucleoside Triphosphate Pyrophosphohydrolase"/>
    <property type="match status" value="1"/>
</dbReference>
<evidence type="ECO:0000313" key="3">
    <source>
        <dbReference type="EMBL" id="RIY10464.1"/>
    </source>
</evidence>
<evidence type="ECO:0000259" key="2">
    <source>
        <dbReference type="PROSITE" id="PS51462"/>
    </source>
</evidence>
<dbReference type="GO" id="GO:0004081">
    <property type="term" value="F:bis(5'-nucleosyl)-tetraphosphatase (asymmetrical) activity"/>
    <property type="evidence" value="ECO:0007669"/>
    <property type="project" value="TreeGrafter"/>
</dbReference>
<dbReference type="PANTHER" id="PTHR21340:SF0">
    <property type="entry name" value="BIS(5'-NUCLEOSYL)-TETRAPHOSPHATASE [ASYMMETRICAL]"/>
    <property type="match status" value="1"/>
</dbReference>
<evidence type="ECO:0000256" key="1">
    <source>
        <dbReference type="ARBA" id="ARBA00022801"/>
    </source>
</evidence>
<sequence>MNVFINDIPLIIKKNSEKIYKHKYDLILNPEDEFISKDLVGDVLVRDVTDVFVDRLLRLMEVKKLKKLTSLTLLARKKKRLILHLKDQFRIVKAAGGLVEKDGMVLMIFRLGKWDLPKGKLKKDEDPALGALREVEEECSVQVELGEKLPSTWHSYAYNGNKILKKTNWYIMRCLDDSRMKPQAEEYIEEVRWMSPQEALDVLEASYASIALVVRHYLSKMAGQQPVVSQEEPTA</sequence>
<dbReference type="InterPro" id="IPR015797">
    <property type="entry name" value="NUDIX_hydrolase-like_dom_sf"/>
</dbReference>
<gene>
    <name evidence="3" type="ORF">D0T11_09685</name>
</gene>
<dbReference type="EMBL" id="QYCN01000012">
    <property type="protein sequence ID" value="RIY10464.1"/>
    <property type="molecule type" value="Genomic_DNA"/>
</dbReference>
<dbReference type="OrthoDB" id="9816289at2"/>
<dbReference type="InterPro" id="IPR051325">
    <property type="entry name" value="Nudix_hydrolase_domain"/>
</dbReference>
<organism evidence="3 4">
    <name type="scientific">Hymenobacter rubripertinctus</name>
    <dbReference type="NCBI Taxonomy" id="2029981"/>
    <lineage>
        <taxon>Bacteria</taxon>
        <taxon>Pseudomonadati</taxon>
        <taxon>Bacteroidota</taxon>
        <taxon>Cytophagia</taxon>
        <taxon>Cytophagales</taxon>
        <taxon>Hymenobacteraceae</taxon>
        <taxon>Hymenobacter</taxon>
    </lineage>
</organism>
<dbReference type="InterPro" id="IPR000086">
    <property type="entry name" value="NUDIX_hydrolase_dom"/>
</dbReference>
<feature type="domain" description="Nudix hydrolase" evidence="2">
    <location>
        <begin position="90"/>
        <end position="218"/>
    </location>
</feature>
<proteinExistence type="predicted"/>
<evidence type="ECO:0000313" key="4">
    <source>
        <dbReference type="Proteomes" id="UP000284250"/>
    </source>
</evidence>
<dbReference type="CDD" id="cd03673">
    <property type="entry name" value="NUDIX_Ap6A_hydrolase"/>
    <property type="match status" value="1"/>
</dbReference>
<protein>
    <submittedName>
        <fullName evidence="3">NUDIX domain-containing protein</fullName>
    </submittedName>
</protein>
<dbReference type="GO" id="GO:0006754">
    <property type="term" value="P:ATP biosynthetic process"/>
    <property type="evidence" value="ECO:0007669"/>
    <property type="project" value="TreeGrafter"/>
</dbReference>